<dbReference type="AlphaFoldDB" id="A0A964BQR7"/>
<comment type="caution">
    <text evidence="1">The sequence shown here is derived from an EMBL/GenBank/DDBJ whole genome shotgun (WGS) entry which is preliminary data.</text>
</comment>
<dbReference type="EMBL" id="JADWDC010000009">
    <property type="protein sequence ID" value="MCC0176491.1"/>
    <property type="molecule type" value="Genomic_DNA"/>
</dbReference>
<name>A0A964BQR7_9CYAN</name>
<gene>
    <name evidence="1" type="ORF">I4641_05800</name>
</gene>
<proteinExistence type="predicted"/>
<evidence type="ECO:0000313" key="2">
    <source>
        <dbReference type="Proteomes" id="UP000729733"/>
    </source>
</evidence>
<keyword evidence="2" id="KW-1185">Reference proteome</keyword>
<dbReference type="Proteomes" id="UP000729733">
    <property type="component" value="Unassembled WGS sequence"/>
</dbReference>
<accession>A0A964BQR7</accession>
<dbReference type="RefSeq" id="WP_229639528.1">
    <property type="nucleotide sequence ID" value="NZ_JADWDC010000009.1"/>
</dbReference>
<protein>
    <submittedName>
        <fullName evidence="1">Winged helix-turn-helix domain-containing protein</fullName>
    </submittedName>
</protein>
<reference evidence="1" key="1">
    <citation type="journal article" date="2021" name="Antonie Van Leeuwenhoek">
        <title>Draft genome and description of Waterburya agarophytonicola gen. nov. sp. nov. (Pleurocapsales, Cyanobacteria): a seaweed symbiont.</title>
        <authorList>
            <person name="Bonthond G."/>
            <person name="Shalygin S."/>
            <person name="Bayer T."/>
            <person name="Weinberger F."/>
        </authorList>
    </citation>
    <scope>NUCLEOTIDE SEQUENCE</scope>
    <source>
        <strain evidence="1">KI4</strain>
    </source>
</reference>
<organism evidence="1 2">
    <name type="scientific">Waterburya agarophytonicola KI4</name>
    <dbReference type="NCBI Taxonomy" id="2874699"/>
    <lineage>
        <taxon>Bacteria</taxon>
        <taxon>Bacillati</taxon>
        <taxon>Cyanobacteriota</taxon>
        <taxon>Cyanophyceae</taxon>
        <taxon>Pleurocapsales</taxon>
        <taxon>Hyellaceae</taxon>
        <taxon>Waterburya</taxon>
        <taxon>Waterburya agarophytonicola</taxon>
    </lineage>
</organism>
<evidence type="ECO:0000313" key="1">
    <source>
        <dbReference type="EMBL" id="MCC0176491.1"/>
    </source>
</evidence>
<sequence>MIQINIISATPGISTREQILQLIQTRTTGITIKEIGKLINRPISMIQVCLKDLIAERAIFTRKNRAGVGLIYYPRSN</sequence>